<feature type="compositionally biased region" description="Polar residues" evidence="2">
    <location>
        <begin position="375"/>
        <end position="387"/>
    </location>
</feature>
<keyword evidence="4" id="KW-1185">Reference proteome</keyword>
<feature type="region of interest" description="Disordered" evidence="2">
    <location>
        <begin position="1"/>
        <end position="94"/>
    </location>
</feature>
<feature type="region of interest" description="Disordered" evidence="2">
    <location>
        <begin position="365"/>
        <end position="387"/>
    </location>
</feature>
<dbReference type="AlphaFoldDB" id="A0A8J2X468"/>
<name>A0A8J2X468_9STRA</name>
<evidence type="ECO:0000256" key="2">
    <source>
        <dbReference type="SAM" id="MobiDB-lite"/>
    </source>
</evidence>
<feature type="region of interest" description="Disordered" evidence="2">
    <location>
        <begin position="521"/>
        <end position="546"/>
    </location>
</feature>
<dbReference type="EMBL" id="CAKKNE010000006">
    <property type="protein sequence ID" value="CAH0380402.1"/>
    <property type="molecule type" value="Genomic_DNA"/>
</dbReference>
<sequence length="611" mass="66115">MASPAAKAALERRLRGASARVTPRDDDDDTINNDAQATPRPPPFSPDEVPTQGKEIPRGDATPRDEDLRDASPRQGRSIPMDTSSFIYCPPRPPSLRETANADRAFLKEVMGDASTSLAGAEYGLKQVNELFRKIRLLNLNDEAATAFVDANRLFEEIQKDIGSARGNFGVAASAVSAAGARDTMMVGVAEVASEFYEQQLNRLGLEDDLKGYLPRGADLLDTHRMSVKLLEVELASSTDRIDDVVYEQMQAVADRYLAMGSARIYHNDAARQATCAAADCYRMCCDYAASAVAASTAARAAFIKDTAASATDFAKAANAASDASKQMMEAARYREKRALRQAKELRENGERLQKEVERLQPDAACRGRRARPATSLQRSPRTDQQTMCEIRTALNDLGKADDPFERSGALEALAATLRREAPASVVMGAGTAELVATGGARKVAQEIADAPLDEADARLERPVHRAPHRIKEPLSPRRRHLLERNDLPVRGTLLEPPPVATRDLLEDLGLKSDAIRTVRDSAELSPRRSKTRRRPPADWELKASTRSDGDFGATLAEALANAAVDPVLRASDSIRASDSKLKASSRSGGDFGATLAAALATERVDTPPGE</sequence>
<evidence type="ECO:0000313" key="3">
    <source>
        <dbReference type="EMBL" id="CAH0380402.1"/>
    </source>
</evidence>
<proteinExistence type="predicted"/>
<dbReference type="Proteomes" id="UP000789595">
    <property type="component" value="Unassembled WGS sequence"/>
</dbReference>
<feature type="compositionally biased region" description="Basic and acidic residues" evidence="2">
    <location>
        <begin position="536"/>
        <end position="546"/>
    </location>
</feature>
<evidence type="ECO:0000256" key="1">
    <source>
        <dbReference type="SAM" id="Coils"/>
    </source>
</evidence>
<organism evidence="3 4">
    <name type="scientific">Pelagomonas calceolata</name>
    <dbReference type="NCBI Taxonomy" id="35677"/>
    <lineage>
        <taxon>Eukaryota</taxon>
        <taxon>Sar</taxon>
        <taxon>Stramenopiles</taxon>
        <taxon>Ochrophyta</taxon>
        <taxon>Pelagophyceae</taxon>
        <taxon>Pelagomonadales</taxon>
        <taxon>Pelagomonadaceae</taxon>
        <taxon>Pelagomonas</taxon>
    </lineage>
</organism>
<gene>
    <name evidence="3" type="ORF">PECAL_6P20550</name>
</gene>
<reference evidence="3" key="1">
    <citation type="submission" date="2021-11" db="EMBL/GenBank/DDBJ databases">
        <authorList>
            <consortium name="Genoscope - CEA"/>
            <person name="William W."/>
        </authorList>
    </citation>
    <scope>NUCLEOTIDE SEQUENCE</scope>
</reference>
<comment type="caution">
    <text evidence="3">The sequence shown here is derived from an EMBL/GenBank/DDBJ whole genome shotgun (WGS) entry which is preliminary data.</text>
</comment>
<protein>
    <submittedName>
        <fullName evidence="3">Uncharacterized protein</fullName>
    </submittedName>
</protein>
<accession>A0A8J2X468</accession>
<feature type="compositionally biased region" description="Basic and acidic residues" evidence="2">
    <location>
        <begin position="55"/>
        <end position="72"/>
    </location>
</feature>
<keyword evidence="1" id="KW-0175">Coiled coil</keyword>
<feature type="coiled-coil region" evidence="1">
    <location>
        <begin position="329"/>
        <end position="363"/>
    </location>
</feature>
<feature type="region of interest" description="Disordered" evidence="2">
    <location>
        <begin position="568"/>
        <end position="591"/>
    </location>
</feature>
<evidence type="ECO:0000313" key="4">
    <source>
        <dbReference type="Proteomes" id="UP000789595"/>
    </source>
</evidence>